<dbReference type="OrthoDB" id="7788754at2759"/>
<name>A0A0N4UTQ1_ENTVE</name>
<dbReference type="GO" id="GO:0005525">
    <property type="term" value="F:GTP binding"/>
    <property type="evidence" value="ECO:0007669"/>
    <property type="project" value="UniProtKB-KW"/>
</dbReference>
<evidence type="ECO:0000256" key="1">
    <source>
        <dbReference type="ARBA" id="ARBA00022741"/>
    </source>
</evidence>
<keyword evidence="2" id="KW-0342">GTP-binding</keyword>
<proteinExistence type="inferred from homology"/>
<dbReference type="Proteomes" id="UP000274131">
    <property type="component" value="Unassembled WGS sequence"/>
</dbReference>
<dbReference type="GO" id="GO:0003924">
    <property type="term" value="F:GTPase activity"/>
    <property type="evidence" value="ECO:0007669"/>
    <property type="project" value="InterPro"/>
</dbReference>
<evidence type="ECO:0000256" key="3">
    <source>
        <dbReference type="PROSITE-ProRule" id="PRU01052"/>
    </source>
</evidence>
<dbReference type="WBParaSite" id="EVEC_0000070701-mRNA-1">
    <property type="protein sequence ID" value="EVEC_0000070701-mRNA-1"/>
    <property type="gene ID" value="EVEC_0000070701"/>
</dbReference>
<dbReference type="Gene3D" id="3.40.50.300">
    <property type="entry name" value="P-loop containing nucleotide triphosphate hydrolases"/>
    <property type="match status" value="1"/>
</dbReference>
<keyword evidence="1" id="KW-0547">Nucleotide-binding</keyword>
<evidence type="ECO:0000313" key="7">
    <source>
        <dbReference type="WBParaSite" id="EVEC_0000070701-mRNA-1"/>
    </source>
</evidence>
<dbReference type="InterPro" id="IPR030386">
    <property type="entry name" value="G_GB1_RHD3_dom"/>
</dbReference>
<reference evidence="5 6" key="2">
    <citation type="submission" date="2018-10" db="EMBL/GenBank/DDBJ databases">
        <authorList>
            <consortium name="Pathogen Informatics"/>
        </authorList>
    </citation>
    <scope>NUCLEOTIDE SEQUENCE [LARGE SCALE GENOMIC DNA]</scope>
</reference>
<dbReference type="Pfam" id="PF02263">
    <property type="entry name" value="GBP"/>
    <property type="match status" value="1"/>
</dbReference>
<dbReference type="InterPro" id="IPR027417">
    <property type="entry name" value="P-loop_NTPase"/>
</dbReference>
<evidence type="ECO:0000256" key="2">
    <source>
        <dbReference type="ARBA" id="ARBA00023134"/>
    </source>
</evidence>
<dbReference type="AlphaFoldDB" id="A0A0N4UTQ1"/>
<accession>A0A0N4UTQ1</accession>
<evidence type="ECO:0000313" key="6">
    <source>
        <dbReference type="Proteomes" id="UP000274131"/>
    </source>
</evidence>
<organism evidence="7">
    <name type="scientific">Enterobius vermicularis</name>
    <name type="common">Human pinworm</name>
    <dbReference type="NCBI Taxonomy" id="51028"/>
    <lineage>
        <taxon>Eukaryota</taxon>
        <taxon>Metazoa</taxon>
        <taxon>Ecdysozoa</taxon>
        <taxon>Nematoda</taxon>
        <taxon>Chromadorea</taxon>
        <taxon>Rhabditida</taxon>
        <taxon>Spirurina</taxon>
        <taxon>Oxyuridomorpha</taxon>
        <taxon>Oxyuroidea</taxon>
        <taxon>Oxyuridae</taxon>
        <taxon>Enterobius</taxon>
    </lineage>
</organism>
<dbReference type="InterPro" id="IPR015894">
    <property type="entry name" value="Guanylate-bd_N"/>
</dbReference>
<evidence type="ECO:0000313" key="5">
    <source>
        <dbReference type="EMBL" id="VDD85323.1"/>
    </source>
</evidence>
<evidence type="ECO:0000259" key="4">
    <source>
        <dbReference type="PROSITE" id="PS51715"/>
    </source>
</evidence>
<reference evidence="7" key="1">
    <citation type="submission" date="2017-02" db="UniProtKB">
        <authorList>
            <consortium name="WormBaseParasite"/>
        </authorList>
    </citation>
    <scope>IDENTIFICATION</scope>
</reference>
<dbReference type="EMBL" id="UXUI01000784">
    <property type="protein sequence ID" value="VDD85323.1"/>
    <property type="molecule type" value="Genomic_DNA"/>
</dbReference>
<protein>
    <submittedName>
        <fullName evidence="7">GB1/RHD3-type G domain-containing protein</fullName>
    </submittedName>
</protein>
<feature type="domain" description="GB1/RHD3-type G" evidence="4">
    <location>
        <begin position="41"/>
        <end position="285"/>
    </location>
</feature>
<dbReference type="PANTHER" id="PTHR10751">
    <property type="entry name" value="GUANYLATE BINDING PROTEIN"/>
    <property type="match status" value="1"/>
</dbReference>
<comment type="similarity">
    <text evidence="3">Belongs to the TRAFAC class dynamin-like GTPase superfamily. GB1/RHD3 GTPase family.</text>
</comment>
<dbReference type="SUPFAM" id="SSF52540">
    <property type="entry name" value="P-loop containing nucleoside triphosphate hydrolases"/>
    <property type="match status" value="1"/>
</dbReference>
<keyword evidence="6" id="KW-1185">Reference proteome</keyword>
<sequence>MEDGESVKDCAIKVLAKSKDGSWNPDEKALEMIFMSEKVKNKKVVILSIAGPSRTGKSFLLSFLLQAAIAVEQGRSTKNTLELSNTSHGFSWRGGSTRETSGITIWSKPFLLKTRDGEEVVVLLMDTEGFFDSQSTWSDCARIFGLSNLISSVQIYNLNRGLQLDYLKQVEIFAQYGSYATDNEKAKPFQELLYLVRDWPYKNEHSYGFDGGERYLHRFTKKSSREIQEICKNIAECFESSSCFLMPYPGREVAEADDASSCSEIDKEFLISTELLARELFSGEYLKVKKVAGCEVTCKELFNFFIVSLINSETLFLQVTYSFKLLAVKDYN</sequence>
<dbReference type="PROSITE" id="PS51715">
    <property type="entry name" value="G_GB1_RHD3"/>
    <property type="match status" value="1"/>
</dbReference>
<gene>
    <name evidence="5" type="ORF">EVEC_LOCUS466</name>
</gene>